<dbReference type="PRINTS" id="PR00385">
    <property type="entry name" value="P450"/>
</dbReference>
<keyword evidence="4" id="KW-0812">Transmembrane</keyword>
<dbReference type="EMBL" id="JBBNAG010000009">
    <property type="protein sequence ID" value="KAK9104295.1"/>
    <property type="molecule type" value="Genomic_DNA"/>
</dbReference>
<keyword evidence="9 12" id="KW-0503">Monooxygenase</keyword>
<dbReference type="InterPro" id="IPR002401">
    <property type="entry name" value="Cyt_P450_E_grp-I"/>
</dbReference>
<evidence type="ECO:0000256" key="5">
    <source>
        <dbReference type="ARBA" id="ARBA00022723"/>
    </source>
</evidence>
<keyword evidence="10" id="KW-0472">Membrane</keyword>
<evidence type="ECO:0000256" key="10">
    <source>
        <dbReference type="ARBA" id="ARBA00023136"/>
    </source>
</evidence>
<dbReference type="Pfam" id="PF00067">
    <property type="entry name" value="p450"/>
    <property type="match status" value="1"/>
</dbReference>
<dbReference type="SUPFAM" id="SSF48264">
    <property type="entry name" value="Cytochrome P450"/>
    <property type="match status" value="1"/>
</dbReference>
<evidence type="ECO:0000256" key="9">
    <source>
        <dbReference type="ARBA" id="ARBA00023033"/>
    </source>
</evidence>
<evidence type="ECO:0000256" key="11">
    <source>
        <dbReference type="PIRSR" id="PIRSR602401-1"/>
    </source>
</evidence>
<proteinExistence type="inferred from homology"/>
<keyword evidence="14" id="KW-1185">Reference proteome</keyword>
<comment type="caution">
    <text evidence="13">The sequence shown here is derived from an EMBL/GenBank/DDBJ whole genome shotgun (WGS) entry which is preliminary data.</text>
</comment>
<dbReference type="GO" id="GO:0020037">
    <property type="term" value="F:heme binding"/>
    <property type="evidence" value="ECO:0007669"/>
    <property type="project" value="InterPro"/>
</dbReference>
<dbReference type="InterPro" id="IPR001128">
    <property type="entry name" value="Cyt_P450"/>
</dbReference>
<evidence type="ECO:0000256" key="1">
    <source>
        <dbReference type="ARBA" id="ARBA00004167"/>
    </source>
</evidence>
<evidence type="ECO:0000256" key="7">
    <source>
        <dbReference type="ARBA" id="ARBA00023002"/>
    </source>
</evidence>
<reference evidence="13 14" key="1">
    <citation type="submission" date="2024-01" db="EMBL/GenBank/DDBJ databases">
        <title>Genome assemblies of Stephania.</title>
        <authorList>
            <person name="Yang L."/>
        </authorList>
    </citation>
    <scope>NUCLEOTIDE SEQUENCE [LARGE SCALE GENOMIC DNA]</scope>
    <source>
        <strain evidence="13">JXDWG</strain>
        <tissue evidence="13">Leaf</tissue>
    </source>
</reference>
<dbReference type="InterPro" id="IPR017972">
    <property type="entry name" value="Cyt_P450_CS"/>
</dbReference>
<comment type="subcellular location">
    <subcellularLocation>
        <location evidence="1">Membrane</location>
        <topology evidence="1">Single-pass membrane protein</topology>
    </subcellularLocation>
</comment>
<keyword evidence="5 11" id="KW-0479">Metal-binding</keyword>
<dbReference type="PROSITE" id="PS00086">
    <property type="entry name" value="CYTOCHROME_P450"/>
    <property type="match status" value="1"/>
</dbReference>
<gene>
    <name evidence="13" type="ORF">Scep_021139</name>
</gene>
<protein>
    <recommendedName>
        <fullName evidence="15">Cytochrome P450</fullName>
    </recommendedName>
</protein>
<sequence>MSFKFIFSNMDCVSGHLKLTDIFIALLGLFIFSSAVHKLTNKGGPMLWPVLGIIPTLFFHASNIYDWTTDALIESGGTFRYRGMWFGGAHGVLTSDPSNIEYMLKTKFNSFPKGNYYRERFSDLLGNGIFNADDEPWRDQRRAATSVMHSGRFIDYSLETVQELVHGKLLKLIDKIVKSSDQSVDLQDIFLRFTFDNICIAAFGVDPGCLATDLPDVPFAEAFERATELTLFRFTVPPFLWKLLKFFNIGFEKELGEAVKVVHEFAERTVADRMMEHDQEGHLSQRSDLLSRLMEVEQYRFSTNFLRDFCISFILAGRDTSSVALAWFFWLVHKHPHVENKIINEIAGIISKTRQSKNDENVVFTRDQLKKMVHLQAALSESLRLYPSVPLGFKEVQEDEVLPDGSAVSKGSRVIYCIYSMARVESIWGKDCREFRPERWIKDGEFMSENQFKYPVFNAGPRLCVGKRFAYTQMKMVAASILLRYQVEVCEGQCVVPKMNTTLYMKNGLYVRFKPRMPNLA</sequence>
<evidence type="ECO:0000256" key="4">
    <source>
        <dbReference type="ARBA" id="ARBA00022692"/>
    </source>
</evidence>
<evidence type="ECO:0000256" key="12">
    <source>
        <dbReference type="RuleBase" id="RU000461"/>
    </source>
</evidence>
<dbReference type="PRINTS" id="PR00463">
    <property type="entry name" value="EP450I"/>
</dbReference>
<dbReference type="InterPro" id="IPR036396">
    <property type="entry name" value="Cyt_P450_sf"/>
</dbReference>
<dbReference type="Gene3D" id="1.10.630.10">
    <property type="entry name" value="Cytochrome P450"/>
    <property type="match status" value="1"/>
</dbReference>
<evidence type="ECO:0000256" key="8">
    <source>
        <dbReference type="ARBA" id="ARBA00023004"/>
    </source>
</evidence>
<dbReference type="GO" id="GO:0005506">
    <property type="term" value="F:iron ion binding"/>
    <property type="evidence" value="ECO:0007669"/>
    <property type="project" value="InterPro"/>
</dbReference>
<name>A0AAP0I1A3_9MAGN</name>
<comment type="similarity">
    <text evidence="2 12">Belongs to the cytochrome P450 family.</text>
</comment>
<evidence type="ECO:0000313" key="14">
    <source>
        <dbReference type="Proteomes" id="UP001419268"/>
    </source>
</evidence>
<dbReference type="GO" id="GO:0016020">
    <property type="term" value="C:membrane"/>
    <property type="evidence" value="ECO:0007669"/>
    <property type="project" value="UniProtKB-SubCell"/>
</dbReference>
<comment type="cofactor">
    <cofactor evidence="11">
        <name>heme</name>
        <dbReference type="ChEBI" id="CHEBI:30413"/>
    </cofactor>
</comment>
<evidence type="ECO:0000256" key="6">
    <source>
        <dbReference type="ARBA" id="ARBA00022989"/>
    </source>
</evidence>
<dbReference type="GO" id="GO:0004497">
    <property type="term" value="F:monooxygenase activity"/>
    <property type="evidence" value="ECO:0007669"/>
    <property type="project" value="UniProtKB-KW"/>
</dbReference>
<evidence type="ECO:0008006" key="15">
    <source>
        <dbReference type="Google" id="ProtNLM"/>
    </source>
</evidence>
<accession>A0AAP0I1A3</accession>
<keyword evidence="7 12" id="KW-0560">Oxidoreductase</keyword>
<evidence type="ECO:0000313" key="13">
    <source>
        <dbReference type="EMBL" id="KAK9104295.1"/>
    </source>
</evidence>
<dbReference type="CDD" id="cd11064">
    <property type="entry name" value="CYP86A"/>
    <property type="match status" value="1"/>
</dbReference>
<dbReference type="PANTHER" id="PTHR24296">
    <property type="entry name" value="CYTOCHROME P450"/>
    <property type="match status" value="1"/>
</dbReference>
<organism evidence="13 14">
    <name type="scientific">Stephania cephalantha</name>
    <dbReference type="NCBI Taxonomy" id="152367"/>
    <lineage>
        <taxon>Eukaryota</taxon>
        <taxon>Viridiplantae</taxon>
        <taxon>Streptophyta</taxon>
        <taxon>Embryophyta</taxon>
        <taxon>Tracheophyta</taxon>
        <taxon>Spermatophyta</taxon>
        <taxon>Magnoliopsida</taxon>
        <taxon>Ranunculales</taxon>
        <taxon>Menispermaceae</taxon>
        <taxon>Menispermoideae</taxon>
        <taxon>Cissampelideae</taxon>
        <taxon>Stephania</taxon>
    </lineage>
</organism>
<evidence type="ECO:0000256" key="3">
    <source>
        <dbReference type="ARBA" id="ARBA00022617"/>
    </source>
</evidence>
<dbReference type="Proteomes" id="UP001419268">
    <property type="component" value="Unassembled WGS sequence"/>
</dbReference>
<feature type="binding site" description="axial binding residue" evidence="11">
    <location>
        <position position="464"/>
    </location>
    <ligand>
        <name>heme</name>
        <dbReference type="ChEBI" id="CHEBI:30413"/>
    </ligand>
    <ligandPart>
        <name>Fe</name>
        <dbReference type="ChEBI" id="CHEBI:18248"/>
    </ligandPart>
</feature>
<dbReference type="GO" id="GO:0044550">
    <property type="term" value="P:secondary metabolite biosynthetic process"/>
    <property type="evidence" value="ECO:0007669"/>
    <property type="project" value="UniProtKB-ARBA"/>
</dbReference>
<dbReference type="GO" id="GO:0006629">
    <property type="term" value="P:lipid metabolic process"/>
    <property type="evidence" value="ECO:0007669"/>
    <property type="project" value="UniProtKB-ARBA"/>
</dbReference>
<evidence type="ECO:0000256" key="2">
    <source>
        <dbReference type="ARBA" id="ARBA00010617"/>
    </source>
</evidence>
<keyword evidence="3 11" id="KW-0349">Heme</keyword>
<dbReference type="GO" id="GO:0016705">
    <property type="term" value="F:oxidoreductase activity, acting on paired donors, with incorporation or reduction of molecular oxygen"/>
    <property type="evidence" value="ECO:0007669"/>
    <property type="project" value="InterPro"/>
</dbReference>
<dbReference type="FunFam" id="1.10.630.10:FF:000044">
    <property type="entry name" value="Cytochrome P450"/>
    <property type="match status" value="1"/>
</dbReference>
<keyword evidence="8 11" id="KW-0408">Iron</keyword>
<keyword evidence="6" id="KW-1133">Transmembrane helix</keyword>
<dbReference type="AlphaFoldDB" id="A0AAP0I1A3"/>